<proteinExistence type="predicted"/>
<dbReference type="Gene3D" id="3.30.200.20">
    <property type="entry name" value="Phosphorylase Kinase, domain 1"/>
    <property type="match status" value="1"/>
</dbReference>
<comment type="caution">
    <text evidence="1">The sequence shown here is derived from an EMBL/GenBank/DDBJ whole genome shotgun (WGS) entry which is preliminary data.</text>
</comment>
<dbReference type="SUPFAM" id="SSF56112">
    <property type="entry name" value="Protein kinase-like (PK-like)"/>
    <property type="match status" value="1"/>
</dbReference>
<evidence type="ECO:0000313" key="2">
    <source>
        <dbReference type="Proteomes" id="UP000789405"/>
    </source>
</evidence>
<feature type="non-terminal residue" evidence="1">
    <location>
        <position position="1"/>
    </location>
</feature>
<dbReference type="OrthoDB" id="2427446at2759"/>
<dbReference type="Proteomes" id="UP000789405">
    <property type="component" value="Unassembled WGS sequence"/>
</dbReference>
<name>A0A9N9EHX9_9GLOM</name>
<dbReference type="EMBL" id="CAJVPY010007137">
    <property type="protein sequence ID" value="CAG8675826.1"/>
    <property type="molecule type" value="Genomic_DNA"/>
</dbReference>
<accession>A0A9N9EHX9</accession>
<evidence type="ECO:0000313" key="1">
    <source>
        <dbReference type="EMBL" id="CAG8675826.1"/>
    </source>
</evidence>
<organism evidence="1 2">
    <name type="scientific">Dentiscutata erythropus</name>
    <dbReference type="NCBI Taxonomy" id="1348616"/>
    <lineage>
        <taxon>Eukaryota</taxon>
        <taxon>Fungi</taxon>
        <taxon>Fungi incertae sedis</taxon>
        <taxon>Mucoromycota</taxon>
        <taxon>Glomeromycotina</taxon>
        <taxon>Glomeromycetes</taxon>
        <taxon>Diversisporales</taxon>
        <taxon>Gigasporaceae</taxon>
        <taxon>Dentiscutata</taxon>
    </lineage>
</organism>
<gene>
    <name evidence="1" type="ORF">DERYTH_LOCUS11505</name>
</gene>
<dbReference type="InterPro" id="IPR011009">
    <property type="entry name" value="Kinase-like_dom_sf"/>
</dbReference>
<protein>
    <submittedName>
        <fullName evidence="1">24634_t:CDS:1</fullName>
    </submittedName>
</protein>
<sequence length="104" mass="11938">MNPSLFDNALKESKIDIYDYNEFTILEKIGKSNSGYVEKALWKSNERIVALKSLKVEMDLSEDVIREFVVENNSYRHCLVGNTCEKSGHSDEYIAENYIQCCCG</sequence>
<keyword evidence="2" id="KW-1185">Reference proteome</keyword>
<reference evidence="1" key="1">
    <citation type="submission" date="2021-06" db="EMBL/GenBank/DDBJ databases">
        <authorList>
            <person name="Kallberg Y."/>
            <person name="Tangrot J."/>
            <person name="Rosling A."/>
        </authorList>
    </citation>
    <scope>NUCLEOTIDE SEQUENCE</scope>
    <source>
        <strain evidence="1">MA453B</strain>
    </source>
</reference>
<dbReference type="AlphaFoldDB" id="A0A9N9EHX9"/>